<feature type="compositionally biased region" description="Polar residues" evidence="1">
    <location>
        <begin position="168"/>
        <end position="186"/>
    </location>
</feature>
<dbReference type="Proteomes" id="UP000095287">
    <property type="component" value="Unplaced"/>
</dbReference>
<evidence type="ECO:0000313" key="3">
    <source>
        <dbReference type="Proteomes" id="UP000095287"/>
    </source>
</evidence>
<feature type="signal peptide" evidence="2">
    <location>
        <begin position="1"/>
        <end position="16"/>
    </location>
</feature>
<feature type="compositionally biased region" description="Basic and acidic residues" evidence="1">
    <location>
        <begin position="149"/>
        <end position="167"/>
    </location>
</feature>
<evidence type="ECO:0000256" key="1">
    <source>
        <dbReference type="SAM" id="MobiDB-lite"/>
    </source>
</evidence>
<name>A0A1I7ZN17_9BILA</name>
<accession>A0A1I7ZN17</accession>
<dbReference type="AlphaFoldDB" id="A0A1I7ZN17"/>
<keyword evidence="3" id="KW-1185">Reference proteome</keyword>
<keyword evidence="2" id="KW-0732">Signal</keyword>
<feature type="chain" id="PRO_5009313661" evidence="2">
    <location>
        <begin position="17"/>
        <end position="186"/>
    </location>
</feature>
<dbReference type="Gene3D" id="2.60.60.20">
    <property type="entry name" value="PLAT/LH2 domain"/>
    <property type="match status" value="1"/>
</dbReference>
<protein>
    <submittedName>
        <fullName evidence="4">CBM49 domain-containing protein</fullName>
    </submittedName>
</protein>
<evidence type="ECO:0000256" key="2">
    <source>
        <dbReference type="SAM" id="SignalP"/>
    </source>
</evidence>
<sequence length="186" mass="21122">MSKLFLLFLYFVGLHAIVVLPLPPLRTFKGARLTVEVYQETSNCWYAGTDCDVTISFGFLDHKNELRYVIPTPAQKGNAWNRFERGTEHRFKYEVPQVHAIEVEEACAILATNSSGFHAPTYENCFKNNIVTISANLLYPCATSKMVRSSDADSPEKQYRVESRVDSKSPNQFRVESTSRLADSTR</sequence>
<reference evidence="4" key="1">
    <citation type="submission" date="2016-11" db="UniProtKB">
        <authorList>
            <consortium name="WormBaseParasite"/>
        </authorList>
    </citation>
    <scope>IDENTIFICATION</scope>
</reference>
<organism evidence="3 4">
    <name type="scientific">Steinernema glaseri</name>
    <dbReference type="NCBI Taxonomy" id="37863"/>
    <lineage>
        <taxon>Eukaryota</taxon>
        <taxon>Metazoa</taxon>
        <taxon>Ecdysozoa</taxon>
        <taxon>Nematoda</taxon>
        <taxon>Chromadorea</taxon>
        <taxon>Rhabditida</taxon>
        <taxon>Tylenchina</taxon>
        <taxon>Panagrolaimomorpha</taxon>
        <taxon>Strongyloidoidea</taxon>
        <taxon>Steinernematidae</taxon>
        <taxon>Steinernema</taxon>
    </lineage>
</organism>
<dbReference type="WBParaSite" id="L893_g27944.t1">
    <property type="protein sequence ID" value="L893_g27944.t1"/>
    <property type="gene ID" value="L893_g27944"/>
</dbReference>
<proteinExistence type="predicted"/>
<evidence type="ECO:0000313" key="4">
    <source>
        <dbReference type="WBParaSite" id="L893_g27944.t1"/>
    </source>
</evidence>
<feature type="region of interest" description="Disordered" evidence="1">
    <location>
        <begin position="149"/>
        <end position="186"/>
    </location>
</feature>